<organism evidence="6 7">
    <name type="scientific">Cellulophaga tyrosinoxydans</name>
    <dbReference type="NCBI Taxonomy" id="504486"/>
    <lineage>
        <taxon>Bacteria</taxon>
        <taxon>Pseudomonadati</taxon>
        <taxon>Bacteroidota</taxon>
        <taxon>Flavobacteriia</taxon>
        <taxon>Flavobacteriales</taxon>
        <taxon>Flavobacteriaceae</taxon>
        <taxon>Cellulophaga</taxon>
    </lineage>
</organism>
<evidence type="ECO:0000256" key="2">
    <source>
        <dbReference type="ARBA" id="ARBA00022898"/>
    </source>
</evidence>
<dbReference type="PANTHER" id="PTHR11808">
    <property type="entry name" value="TRANS-SULFURATION ENZYME FAMILY MEMBER"/>
    <property type="match status" value="1"/>
</dbReference>
<dbReference type="OrthoDB" id="9803729at2"/>
<evidence type="ECO:0000313" key="7">
    <source>
        <dbReference type="Proteomes" id="UP000192360"/>
    </source>
</evidence>
<dbReference type="GO" id="GO:0019346">
    <property type="term" value="P:transsulfuration"/>
    <property type="evidence" value="ECO:0007669"/>
    <property type="project" value="InterPro"/>
</dbReference>
<comment type="similarity">
    <text evidence="3">Belongs to the trans-sulfuration enzymes family. MetZ subfamily.</text>
</comment>
<dbReference type="UniPathway" id="UPA00051">
    <property type="reaction ID" value="UER00449"/>
</dbReference>
<dbReference type="InterPro" id="IPR015422">
    <property type="entry name" value="PyrdxlP-dep_Trfase_small"/>
</dbReference>
<dbReference type="GO" id="GO:0071268">
    <property type="term" value="P:homocysteine biosynthetic process"/>
    <property type="evidence" value="ECO:0007669"/>
    <property type="project" value="InterPro"/>
</dbReference>
<dbReference type="InterPro" id="IPR006234">
    <property type="entry name" value="O-succ-hSer_sulfhydrylase"/>
</dbReference>
<keyword evidence="3" id="KW-0028">Amino-acid biosynthesis</keyword>
<dbReference type="EMBL" id="FWXO01000001">
    <property type="protein sequence ID" value="SMC33148.1"/>
    <property type="molecule type" value="Genomic_DNA"/>
</dbReference>
<evidence type="ECO:0000256" key="3">
    <source>
        <dbReference type="HAMAP-Rule" id="MF_02056"/>
    </source>
</evidence>
<dbReference type="GO" id="GO:0030170">
    <property type="term" value="F:pyridoxal phosphate binding"/>
    <property type="evidence" value="ECO:0007669"/>
    <property type="project" value="UniProtKB-UniRule"/>
</dbReference>
<dbReference type="GO" id="GO:0016765">
    <property type="term" value="F:transferase activity, transferring alkyl or aryl (other than methyl) groups"/>
    <property type="evidence" value="ECO:0007669"/>
    <property type="project" value="UniProtKB-UniRule"/>
</dbReference>
<evidence type="ECO:0000313" key="6">
    <source>
        <dbReference type="EMBL" id="SMC33148.1"/>
    </source>
</evidence>
<dbReference type="SUPFAM" id="SSF53383">
    <property type="entry name" value="PLP-dependent transferases"/>
    <property type="match status" value="1"/>
</dbReference>
<reference evidence="6 7" key="1">
    <citation type="submission" date="2017-04" db="EMBL/GenBank/DDBJ databases">
        <authorList>
            <person name="Afonso C.L."/>
            <person name="Miller P.J."/>
            <person name="Scott M.A."/>
            <person name="Spackman E."/>
            <person name="Goraichik I."/>
            <person name="Dimitrov K.M."/>
            <person name="Suarez D.L."/>
            <person name="Swayne D.E."/>
        </authorList>
    </citation>
    <scope>NUCLEOTIDE SEQUENCE [LARGE SCALE GENOMIC DNA]</scope>
    <source>
        <strain evidence="6 7">DSM 21164</strain>
    </source>
</reference>
<dbReference type="FunFam" id="3.90.1150.10:FF:000033">
    <property type="entry name" value="Cystathionine gamma-synthase"/>
    <property type="match status" value="1"/>
</dbReference>
<dbReference type="HAMAP" id="MF_02056">
    <property type="entry name" value="MetZ"/>
    <property type="match status" value="1"/>
</dbReference>
<evidence type="ECO:0000256" key="1">
    <source>
        <dbReference type="ARBA" id="ARBA00001933"/>
    </source>
</evidence>
<feature type="modified residue" description="N6-(pyridoxal phosphate)lysine" evidence="3 4">
    <location>
        <position position="207"/>
    </location>
</feature>
<dbReference type="RefSeq" id="WP_084059458.1">
    <property type="nucleotide sequence ID" value="NZ_FWXO01000001.1"/>
</dbReference>
<keyword evidence="3" id="KW-0486">Methionine biosynthesis</keyword>
<gene>
    <name evidence="3" type="primary">metZ</name>
    <name evidence="6" type="ORF">SAMN05660703_0222</name>
</gene>
<dbReference type="EC" id="2.5.1.-" evidence="3"/>
<dbReference type="InterPro" id="IPR015421">
    <property type="entry name" value="PyrdxlP-dep_Trfase_major"/>
</dbReference>
<dbReference type="InterPro" id="IPR015424">
    <property type="entry name" value="PyrdxlP-dep_Trfase"/>
</dbReference>
<dbReference type="CDD" id="cd00614">
    <property type="entry name" value="CGS_like"/>
    <property type="match status" value="1"/>
</dbReference>
<dbReference type="GO" id="GO:0005737">
    <property type="term" value="C:cytoplasm"/>
    <property type="evidence" value="ECO:0007669"/>
    <property type="project" value="TreeGrafter"/>
</dbReference>
<evidence type="ECO:0000256" key="5">
    <source>
        <dbReference type="RuleBase" id="RU362118"/>
    </source>
</evidence>
<dbReference type="PANTHER" id="PTHR11808:SF80">
    <property type="entry name" value="CYSTATHIONINE GAMMA-LYASE"/>
    <property type="match status" value="1"/>
</dbReference>
<accession>A0A1W1YBP2</accession>
<dbReference type="FunFam" id="3.40.640.10:FF:000046">
    <property type="entry name" value="Cystathionine gamma-lyase"/>
    <property type="match status" value="1"/>
</dbReference>
<dbReference type="Proteomes" id="UP000192360">
    <property type="component" value="Unassembled WGS sequence"/>
</dbReference>
<dbReference type="Gene3D" id="3.90.1150.10">
    <property type="entry name" value="Aspartate Aminotransferase, domain 1"/>
    <property type="match status" value="1"/>
</dbReference>
<comment type="pathway">
    <text evidence="3">Amino-acid biosynthesis; L-methionine biosynthesis via de novo pathway; L-homocysteine from O-succinyl-L-homoserine: step 1/1.</text>
</comment>
<comment type="cofactor">
    <cofactor evidence="1 3 5">
        <name>pyridoxal 5'-phosphate</name>
        <dbReference type="ChEBI" id="CHEBI:597326"/>
    </cofactor>
</comment>
<keyword evidence="2 3" id="KW-0663">Pyridoxal phosphate</keyword>
<dbReference type="InterPro" id="IPR000277">
    <property type="entry name" value="Cys/Met-Metab_PyrdxlP-dep_enz"/>
</dbReference>
<sequence>MENKKKFETEAIRTQTERTQFLEHSTPMYVTSSFVFDDAEDMRASFSEEKDRNIYSRYSNPNTNEFIEKVCQMEGAEAGFAFASGMAAVFSTFAALLNSGDHVISARNIFGSTHSLFMNFLPKWNITSDYFEIDDLEAIDALVKPTTKFIYAESPTNPGVDILDLEALGKIAKKHNLLLIIDNCFATPYLQQPIKFGADLVIHSGTKLMDGQGRVLAGITVGSAELIDKVYRFSRITGPALSPFNAWVISKSLETLAVRVDRHCENALKLAEFLESHPKVNWVKYPFLQSHPMYEVAKKQMKAGGTIVAFEVKGGLDAGRKFFDGIKLLSLSANLGDSRSIVTHPASTTHSKLSTVEREAVNITDGTVRVSVGLEHIDDIISDIKQALA</sequence>
<dbReference type="Pfam" id="PF01053">
    <property type="entry name" value="Cys_Met_Meta_PP"/>
    <property type="match status" value="1"/>
</dbReference>
<dbReference type="GO" id="GO:0071266">
    <property type="term" value="P:'de novo' L-methionine biosynthetic process"/>
    <property type="evidence" value="ECO:0007669"/>
    <property type="project" value="UniProtKB-UniRule"/>
</dbReference>
<comment type="catalytic activity">
    <reaction evidence="3">
        <text>O-succinyl-L-homoserine + hydrogen sulfide = L-homocysteine + succinate</text>
        <dbReference type="Rhea" id="RHEA:27826"/>
        <dbReference type="ChEBI" id="CHEBI:29919"/>
        <dbReference type="ChEBI" id="CHEBI:30031"/>
        <dbReference type="ChEBI" id="CHEBI:57661"/>
        <dbReference type="ChEBI" id="CHEBI:58199"/>
    </reaction>
</comment>
<dbReference type="AlphaFoldDB" id="A0A1W1YBP2"/>
<dbReference type="STRING" id="504486.SAMN05660703_0222"/>
<dbReference type="GO" id="GO:0016846">
    <property type="term" value="F:carbon-sulfur lyase activity"/>
    <property type="evidence" value="ECO:0007669"/>
    <property type="project" value="TreeGrafter"/>
</dbReference>
<dbReference type="Gene3D" id="3.40.640.10">
    <property type="entry name" value="Type I PLP-dependent aspartate aminotransferase-like (Major domain)"/>
    <property type="match status" value="1"/>
</dbReference>
<protein>
    <recommendedName>
        <fullName evidence="3">O-succinylhomoserine sulfhydrylase</fullName>
        <shortName evidence="3">OSH sulfhydrylase</shortName>
        <shortName evidence="3">OSHS sulfhydrylase</shortName>
        <ecNumber evidence="3">2.5.1.-</ecNumber>
    </recommendedName>
</protein>
<comment type="function">
    <text evidence="3">Catalyzes the formation of L-homocysteine from O-succinyl-L-homoserine (OSHS) and hydrogen sulfide.</text>
</comment>
<comment type="subunit">
    <text evidence="3">Homotetramer.</text>
</comment>
<proteinExistence type="inferred from homology"/>
<name>A0A1W1YBP2_9FLAO</name>
<evidence type="ECO:0000256" key="4">
    <source>
        <dbReference type="PIRSR" id="PIRSR001434-2"/>
    </source>
</evidence>
<keyword evidence="7" id="KW-1185">Reference proteome</keyword>
<dbReference type="PIRSF" id="PIRSF001434">
    <property type="entry name" value="CGS"/>
    <property type="match status" value="1"/>
</dbReference>
<keyword evidence="3" id="KW-0808">Transferase</keyword>